<dbReference type="EMBL" id="CP032627">
    <property type="protein sequence ID" value="AYF99867.1"/>
    <property type="molecule type" value="Genomic_DNA"/>
</dbReference>
<feature type="transmembrane region" description="Helical" evidence="1">
    <location>
        <begin position="81"/>
        <end position="98"/>
    </location>
</feature>
<evidence type="ECO:0008006" key="4">
    <source>
        <dbReference type="Google" id="ProtNLM"/>
    </source>
</evidence>
<proteinExistence type="predicted"/>
<dbReference type="Proteomes" id="UP000269374">
    <property type="component" value="Chromosome"/>
</dbReference>
<feature type="transmembrane region" description="Helical" evidence="1">
    <location>
        <begin position="104"/>
        <end position="121"/>
    </location>
</feature>
<keyword evidence="3" id="KW-1185">Reference proteome</keyword>
<keyword evidence="1" id="KW-0472">Membrane</keyword>
<dbReference type="RefSeq" id="WP_120771256.1">
    <property type="nucleotide sequence ID" value="NZ_CP032627.1"/>
</dbReference>
<gene>
    <name evidence="2" type="ORF">D7I46_01470</name>
</gene>
<feature type="transmembrane region" description="Helical" evidence="1">
    <location>
        <begin position="46"/>
        <end position="69"/>
    </location>
</feature>
<protein>
    <recommendedName>
        <fullName evidence="4">Transporter</fullName>
    </recommendedName>
</protein>
<keyword evidence="1" id="KW-0812">Transmembrane</keyword>
<accession>A0A387BBR8</accession>
<evidence type="ECO:0000313" key="2">
    <source>
        <dbReference type="EMBL" id="AYF99867.1"/>
    </source>
</evidence>
<dbReference type="AlphaFoldDB" id="A0A387BBR8"/>
<evidence type="ECO:0000313" key="3">
    <source>
        <dbReference type="Proteomes" id="UP000269374"/>
    </source>
</evidence>
<keyword evidence="1" id="KW-1133">Transmembrane helix</keyword>
<reference evidence="2 3" key="1">
    <citation type="submission" date="2018-09" db="EMBL/GenBank/DDBJ databases">
        <title>Genome sequencing of strain 1JSPR-7.</title>
        <authorList>
            <person name="Heo J."/>
            <person name="Kim S.-J."/>
            <person name="Kwon S.-W."/>
        </authorList>
    </citation>
    <scope>NUCLEOTIDE SEQUENCE [LARGE SCALE GENOMIC DNA]</scope>
    <source>
        <strain evidence="2 3">1JSPR-7</strain>
    </source>
</reference>
<name>A0A387BBR8_9LACT</name>
<feature type="transmembrane region" description="Helical" evidence="1">
    <location>
        <begin position="12"/>
        <end position="34"/>
    </location>
</feature>
<dbReference type="KEGG" id="lact:D7I46_01470"/>
<evidence type="ECO:0000256" key="1">
    <source>
        <dbReference type="SAM" id="Phobius"/>
    </source>
</evidence>
<organism evidence="2 3">
    <name type="scientific">Lactococcus allomyrinae</name>
    <dbReference type="NCBI Taxonomy" id="2419773"/>
    <lineage>
        <taxon>Bacteria</taxon>
        <taxon>Bacillati</taxon>
        <taxon>Bacillota</taxon>
        <taxon>Bacilli</taxon>
        <taxon>Lactobacillales</taxon>
        <taxon>Streptococcaceae</taxon>
        <taxon>Lactococcus</taxon>
    </lineage>
</organism>
<sequence>MKRRKLTKANGIIGIVGGAFLFLASIIFKVLLYRKTNNYSMPSDDVLSVVVIGGAVIVTVIKISLIVLGIISRKYHKGMQAFNNASYILLIIGGAIGLIGRLGWLGGVFAIIAGIFYLHNLKRSDKLM</sequence>